<keyword evidence="1 4" id="KW-0378">Hydrolase</keyword>
<dbReference type="EMBL" id="JJMU01000054">
    <property type="protein sequence ID" value="KGE13190.1"/>
    <property type="molecule type" value="Genomic_DNA"/>
</dbReference>
<dbReference type="SUPFAM" id="SSF53474">
    <property type="entry name" value="alpha/beta-Hydrolases"/>
    <property type="match status" value="1"/>
</dbReference>
<dbReference type="GO" id="GO:0016787">
    <property type="term" value="F:hydrolase activity"/>
    <property type="evidence" value="ECO:0007669"/>
    <property type="project" value="UniProtKB-KW"/>
</dbReference>
<dbReference type="RefSeq" id="WP_037501276.1">
    <property type="nucleotide sequence ID" value="NZ_JJMU01000054.1"/>
</dbReference>
<dbReference type="InterPro" id="IPR050300">
    <property type="entry name" value="GDXG_lipolytic_enzyme"/>
</dbReference>
<feature type="signal peptide" evidence="2">
    <location>
        <begin position="1"/>
        <end position="19"/>
    </location>
</feature>
<keyword evidence="5" id="KW-1185">Reference proteome</keyword>
<evidence type="ECO:0000313" key="5">
    <source>
        <dbReference type="Proteomes" id="UP000031802"/>
    </source>
</evidence>
<protein>
    <submittedName>
        <fullName evidence="4">Alpha/beta hydrolase domain-containing protein</fullName>
    </submittedName>
</protein>
<dbReference type="AlphaFoldDB" id="A0A0B8T6W8"/>
<organism evidence="4 5">
    <name type="scientific">Sphingobacterium deserti</name>
    <dbReference type="NCBI Taxonomy" id="1229276"/>
    <lineage>
        <taxon>Bacteria</taxon>
        <taxon>Pseudomonadati</taxon>
        <taxon>Bacteroidota</taxon>
        <taxon>Sphingobacteriia</taxon>
        <taxon>Sphingobacteriales</taxon>
        <taxon>Sphingobacteriaceae</taxon>
        <taxon>Sphingobacterium</taxon>
    </lineage>
</organism>
<dbReference type="PANTHER" id="PTHR48081">
    <property type="entry name" value="AB HYDROLASE SUPERFAMILY PROTEIN C4A8.06C"/>
    <property type="match status" value="1"/>
</dbReference>
<reference evidence="5" key="1">
    <citation type="submission" date="2014-04" db="EMBL/GenBank/DDBJ databases">
        <title>Whole-Genome optical mapping and complete genome sequence of Sphingobacterium deserti sp. nov., a new spaces isolated from desert in the west of China.</title>
        <authorList>
            <person name="Teng C."/>
            <person name="Zhou Z."/>
            <person name="Li X."/>
            <person name="Chen M."/>
            <person name="Lin M."/>
            <person name="Wang L."/>
            <person name="Su S."/>
            <person name="Zhang C."/>
            <person name="Zhang W."/>
        </authorList>
    </citation>
    <scope>NUCLEOTIDE SEQUENCE [LARGE SCALE GENOMIC DNA]</scope>
    <source>
        <strain evidence="5">ACCC05744</strain>
    </source>
</reference>
<feature type="domain" description="BD-FAE-like" evidence="3">
    <location>
        <begin position="47"/>
        <end position="215"/>
    </location>
</feature>
<comment type="caution">
    <text evidence="4">The sequence shown here is derived from an EMBL/GenBank/DDBJ whole genome shotgun (WGS) entry which is preliminary data.</text>
</comment>
<evidence type="ECO:0000313" key="4">
    <source>
        <dbReference type="EMBL" id="KGE13190.1"/>
    </source>
</evidence>
<evidence type="ECO:0000256" key="1">
    <source>
        <dbReference type="ARBA" id="ARBA00022801"/>
    </source>
</evidence>
<proteinExistence type="predicted"/>
<dbReference type="PATRIC" id="fig|1229276.3.peg.3129"/>
<reference evidence="4 5" key="2">
    <citation type="journal article" date="2015" name="PLoS ONE">
        <title>Whole-Genome Optical Mapping and Finished Genome Sequence of Sphingobacterium deserti sp. nov., a New Species Isolated from the Western Desert of China.</title>
        <authorList>
            <person name="Teng C."/>
            <person name="Zhou Z."/>
            <person name="Molnar I."/>
            <person name="Li X."/>
            <person name="Tang R."/>
            <person name="Chen M."/>
            <person name="Wang L."/>
            <person name="Su S."/>
            <person name="Zhang W."/>
            <person name="Lin M."/>
        </authorList>
    </citation>
    <scope>NUCLEOTIDE SEQUENCE [LARGE SCALE GENOMIC DNA]</scope>
    <source>
        <strain evidence="5">ACCC05744</strain>
    </source>
</reference>
<dbReference type="Gene3D" id="3.40.50.1820">
    <property type="entry name" value="alpha/beta hydrolase"/>
    <property type="match status" value="1"/>
</dbReference>
<dbReference type="eggNOG" id="COG0657">
    <property type="taxonomic scope" value="Bacteria"/>
</dbReference>
<dbReference type="Proteomes" id="UP000031802">
    <property type="component" value="Unassembled WGS sequence"/>
</dbReference>
<keyword evidence="2" id="KW-0732">Signal</keyword>
<dbReference type="PANTHER" id="PTHR48081:SF9">
    <property type="entry name" value="CARBOXYLESTERASE"/>
    <property type="match status" value="1"/>
</dbReference>
<name>A0A0B8T6W8_9SPHI</name>
<evidence type="ECO:0000259" key="3">
    <source>
        <dbReference type="Pfam" id="PF20434"/>
    </source>
</evidence>
<dbReference type="Pfam" id="PF20434">
    <property type="entry name" value="BD-FAE"/>
    <property type="match status" value="1"/>
</dbReference>
<dbReference type="OrthoDB" id="9777975at2"/>
<dbReference type="STRING" id="1229276.DI53_3026"/>
<feature type="chain" id="PRO_5002124548" evidence="2">
    <location>
        <begin position="20"/>
        <end position="269"/>
    </location>
</feature>
<dbReference type="InterPro" id="IPR049492">
    <property type="entry name" value="BD-FAE-like_dom"/>
</dbReference>
<sequence>MRTILPLFLALTLFFSANAQDRTYKTEENIQYVEKPASDYQKTQCKLDVHYPTSGDSMPIVLWFHGGGLTGGQKEIPAFLKSKGFVVVGVGYRFSPKVKVEDIIQDAAKAVSYTLKNAQKYRGDKRKVFLSGHSAGGYLALMLALNKRYLQEEGIDANTLKGIIPFSGQAVTHFTARKEKGIEEKQPTIDEYAPLFWVRKDAPPIILLTGDREKEILGRYEENAYLKRMLGLVGHPDVKLMEFDGYGHDMVYPGLPVLIDEMNRLLKAN</sequence>
<accession>A0A0B8T6W8</accession>
<evidence type="ECO:0000256" key="2">
    <source>
        <dbReference type="SAM" id="SignalP"/>
    </source>
</evidence>
<gene>
    <name evidence="4" type="ORF">DI53_3026</name>
</gene>
<dbReference type="InterPro" id="IPR029058">
    <property type="entry name" value="AB_hydrolase_fold"/>
</dbReference>